<keyword evidence="3" id="KW-1185">Reference proteome</keyword>
<dbReference type="RefSeq" id="WP_171644317.1">
    <property type="nucleotide sequence ID" value="NZ_WHOA01000115.1"/>
</dbReference>
<keyword evidence="1" id="KW-0472">Membrane</keyword>
<protein>
    <recommendedName>
        <fullName evidence="4">DUF3153 domain-containing protein</fullName>
    </recommendedName>
</protein>
<keyword evidence="1" id="KW-0812">Transmembrane</keyword>
<sequence length="222" mass="25414">MSQRILGRILLFTLLSAWILLQPETAKAHSVSFGYSHITLREDGIGYELLLLPDEMSPILNLDLDQDTTVSIEEAEQKRSDLQEFVARWLSIKADGADLQPKLGSIEMIEQGAGIPMIRLILDYNFGKKVNELVMKYDILFTESPTHHNFATITTVDGSMKEHKFDKNNKILKLYMNSNSPKAAVDRIIKIPAWIPLLLLLIVGAMITFWYFLRLRINRRNL</sequence>
<dbReference type="Proteomes" id="UP000616779">
    <property type="component" value="Unassembled WGS sequence"/>
</dbReference>
<proteinExistence type="predicted"/>
<feature type="transmembrane region" description="Helical" evidence="1">
    <location>
        <begin position="193"/>
        <end position="213"/>
    </location>
</feature>
<evidence type="ECO:0000313" key="3">
    <source>
        <dbReference type="Proteomes" id="UP000616779"/>
    </source>
</evidence>
<name>A0ABX1XYD0_9BACL</name>
<gene>
    <name evidence="2" type="ORF">GC098_16710</name>
</gene>
<keyword evidence="1" id="KW-1133">Transmembrane helix</keyword>
<organism evidence="2 3">
    <name type="scientific">Paenibacillus phytorum</name>
    <dbReference type="NCBI Taxonomy" id="2654977"/>
    <lineage>
        <taxon>Bacteria</taxon>
        <taxon>Bacillati</taxon>
        <taxon>Bacillota</taxon>
        <taxon>Bacilli</taxon>
        <taxon>Bacillales</taxon>
        <taxon>Paenibacillaceae</taxon>
        <taxon>Paenibacillus</taxon>
    </lineage>
</organism>
<evidence type="ECO:0000256" key="1">
    <source>
        <dbReference type="SAM" id="Phobius"/>
    </source>
</evidence>
<evidence type="ECO:0008006" key="4">
    <source>
        <dbReference type="Google" id="ProtNLM"/>
    </source>
</evidence>
<evidence type="ECO:0000313" key="2">
    <source>
        <dbReference type="EMBL" id="NOU73041.1"/>
    </source>
</evidence>
<reference evidence="2 3" key="1">
    <citation type="submission" date="2019-10" db="EMBL/GenBank/DDBJ databases">
        <title>Description of Paenibacillus terrestris sp. nov.</title>
        <authorList>
            <person name="Carlier A."/>
            <person name="Qi S."/>
        </authorList>
    </citation>
    <scope>NUCLEOTIDE SEQUENCE [LARGE SCALE GENOMIC DNA]</scope>
    <source>
        <strain evidence="2 3">LMG 31458</strain>
    </source>
</reference>
<accession>A0ABX1XYD0</accession>
<comment type="caution">
    <text evidence="2">The sequence shown here is derived from an EMBL/GenBank/DDBJ whole genome shotgun (WGS) entry which is preliminary data.</text>
</comment>
<dbReference type="EMBL" id="WHOA01000115">
    <property type="protein sequence ID" value="NOU73041.1"/>
    <property type="molecule type" value="Genomic_DNA"/>
</dbReference>